<accession>A0A6J4T343</accession>
<feature type="compositionally biased region" description="Basic and acidic residues" evidence="1">
    <location>
        <begin position="34"/>
        <end position="52"/>
    </location>
</feature>
<dbReference type="AlphaFoldDB" id="A0A6J4T343"/>
<evidence type="ECO:0000313" key="2">
    <source>
        <dbReference type="EMBL" id="CAA9512869.1"/>
    </source>
</evidence>
<organism evidence="2">
    <name type="scientific">uncultured Solirubrobacteraceae bacterium</name>
    <dbReference type="NCBI Taxonomy" id="1162706"/>
    <lineage>
        <taxon>Bacteria</taxon>
        <taxon>Bacillati</taxon>
        <taxon>Actinomycetota</taxon>
        <taxon>Thermoleophilia</taxon>
        <taxon>Solirubrobacterales</taxon>
        <taxon>Solirubrobacteraceae</taxon>
        <taxon>environmental samples</taxon>
    </lineage>
</organism>
<feature type="compositionally biased region" description="Low complexity" evidence="1">
    <location>
        <begin position="89"/>
        <end position="98"/>
    </location>
</feature>
<proteinExistence type="predicted"/>
<gene>
    <name evidence="2" type="ORF">AVDCRST_MAG85-2439</name>
</gene>
<name>A0A6J4T343_9ACTN</name>
<evidence type="ECO:0000256" key="1">
    <source>
        <dbReference type="SAM" id="MobiDB-lite"/>
    </source>
</evidence>
<feature type="non-terminal residue" evidence="2">
    <location>
        <position position="1"/>
    </location>
</feature>
<feature type="region of interest" description="Disordered" evidence="1">
    <location>
        <begin position="1"/>
        <end position="140"/>
    </location>
</feature>
<feature type="non-terminal residue" evidence="2">
    <location>
        <position position="185"/>
    </location>
</feature>
<dbReference type="EMBL" id="CADCVT010000265">
    <property type="protein sequence ID" value="CAA9512869.1"/>
    <property type="molecule type" value="Genomic_DNA"/>
</dbReference>
<feature type="compositionally biased region" description="Low complexity" evidence="1">
    <location>
        <begin position="60"/>
        <end position="77"/>
    </location>
</feature>
<protein>
    <submittedName>
        <fullName evidence="2">Uncharacterized protein</fullName>
    </submittedName>
</protein>
<sequence length="185" mass="19018">EPGGPGAAGDGPPLRELRRRRGGDRGAVVAGGARRLDRGARPRRGADGDRGRPPARHGPARGAARAAAGPARGPRGASRGGADDGGGRAARTARGALRPGRRGGGRAGRRGRRRGPGTAARHRRRRPGRGHVVADEGVPVGDVSLGLLRPLEEPLGRLVRHGRVRQPREGPGLPRAPDAHPPPGL</sequence>
<reference evidence="2" key="1">
    <citation type="submission" date="2020-02" db="EMBL/GenBank/DDBJ databases">
        <authorList>
            <person name="Meier V. D."/>
        </authorList>
    </citation>
    <scope>NUCLEOTIDE SEQUENCE</scope>
    <source>
        <strain evidence="2">AVDCRST_MAG85</strain>
    </source>
</reference>
<feature type="region of interest" description="Disordered" evidence="1">
    <location>
        <begin position="156"/>
        <end position="185"/>
    </location>
</feature>
<feature type="compositionally biased region" description="Basic residues" evidence="1">
    <location>
        <begin position="99"/>
        <end position="129"/>
    </location>
</feature>